<dbReference type="Gene3D" id="3.40.50.1820">
    <property type="entry name" value="alpha/beta hydrolase"/>
    <property type="match status" value="1"/>
</dbReference>
<dbReference type="SUPFAM" id="SSF53474">
    <property type="entry name" value="alpha/beta-Hydrolases"/>
    <property type="match status" value="1"/>
</dbReference>
<gene>
    <name evidence="2" type="ORF">A6770_18445</name>
</gene>
<dbReference type="CDD" id="cd00519">
    <property type="entry name" value="Lipase_3"/>
    <property type="match status" value="1"/>
</dbReference>
<dbReference type="AlphaFoldDB" id="A0A367R931"/>
<evidence type="ECO:0000313" key="3">
    <source>
        <dbReference type="Proteomes" id="UP000252107"/>
    </source>
</evidence>
<evidence type="ECO:0000313" key="2">
    <source>
        <dbReference type="EMBL" id="RCJ32905.1"/>
    </source>
</evidence>
<evidence type="ECO:0000259" key="1">
    <source>
        <dbReference type="Pfam" id="PF01764"/>
    </source>
</evidence>
<accession>A0A367R931</accession>
<proteinExistence type="predicted"/>
<dbReference type="EMBL" id="LXQD01000196">
    <property type="protein sequence ID" value="RCJ32905.1"/>
    <property type="molecule type" value="Genomic_DNA"/>
</dbReference>
<dbReference type="PANTHER" id="PTHR45856">
    <property type="entry name" value="ALPHA/BETA-HYDROLASES SUPERFAMILY PROTEIN"/>
    <property type="match status" value="1"/>
</dbReference>
<name>A0A367R931_9NOSO</name>
<dbReference type="InterPro" id="IPR051218">
    <property type="entry name" value="Sec_MonoDiacylglyc_Lipase"/>
</dbReference>
<organism evidence="2 3">
    <name type="scientific">Nostoc minutum NIES-26</name>
    <dbReference type="NCBI Taxonomy" id="1844469"/>
    <lineage>
        <taxon>Bacteria</taxon>
        <taxon>Bacillati</taxon>
        <taxon>Cyanobacteriota</taxon>
        <taxon>Cyanophyceae</taxon>
        <taxon>Nostocales</taxon>
        <taxon>Nostocaceae</taxon>
        <taxon>Nostoc</taxon>
    </lineage>
</organism>
<dbReference type="PANTHER" id="PTHR45856:SF24">
    <property type="entry name" value="FUNGAL LIPASE-LIKE DOMAIN-CONTAINING PROTEIN"/>
    <property type="match status" value="1"/>
</dbReference>
<dbReference type="GO" id="GO:0006629">
    <property type="term" value="P:lipid metabolic process"/>
    <property type="evidence" value="ECO:0007669"/>
    <property type="project" value="InterPro"/>
</dbReference>
<dbReference type="Pfam" id="PF01764">
    <property type="entry name" value="Lipase_3"/>
    <property type="match status" value="1"/>
</dbReference>
<dbReference type="InterPro" id="IPR002921">
    <property type="entry name" value="Fungal_lipase-type"/>
</dbReference>
<reference evidence="2" key="1">
    <citation type="submission" date="2016-04" db="EMBL/GenBank/DDBJ databases">
        <authorList>
            <person name="Tabuchi Yagui T.R."/>
        </authorList>
    </citation>
    <scope>NUCLEOTIDE SEQUENCE [LARGE SCALE GENOMIC DNA]</scope>
    <source>
        <strain evidence="2">NIES-26</strain>
    </source>
</reference>
<comment type="caution">
    <text evidence="2">The sequence shown here is derived from an EMBL/GenBank/DDBJ whole genome shotgun (WGS) entry which is preliminary data.</text>
</comment>
<protein>
    <recommendedName>
        <fullName evidence="1">Fungal lipase-type domain-containing protein</fullName>
    </recommendedName>
</protein>
<feature type="domain" description="Fungal lipase-type" evidence="1">
    <location>
        <begin position="89"/>
        <end position="235"/>
    </location>
</feature>
<dbReference type="InterPro" id="IPR029058">
    <property type="entry name" value="AB_hydrolase_fold"/>
</dbReference>
<dbReference type="Proteomes" id="UP000252107">
    <property type="component" value="Unassembled WGS sequence"/>
</dbReference>
<sequence length="312" mass="35629">MNNPISFASFNSQASTYDAHNAYLLAQLCVDSYRRAKVEKLAGRDENNDDWRKRVKQEASAWGFASDRVYCFNNKGAQAILLADAEKVIVAFRGSEELSDWEINFNRLKNKDFCDNYHVCLHTGFCRYLNDIWQPYDDPQGRIEAKGIKAIIQKEMSNSPKSLWFTGHSLGGAVAVLAAASSIFFDKFPFEVSGVYTYGQPRVGDLRFAKLYNSRLKSKTFRFVNNNDVVTKIPTWAPLFLFYHVGQIKYLTQDGEILDFEKLSVWQKWQEIFIDIVKDLREEGINSITDHSLSTGYIPPLLRVLSEQGAIA</sequence>
<keyword evidence="3" id="KW-1185">Reference proteome</keyword>